<feature type="region of interest" description="Disordered" evidence="1">
    <location>
        <begin position="117"/>
        <end position="148"/>
    </location>
</feature>
<dbReference type="Proteomes" id="UP000653454">
    <property type="component" value="Unassembled WGS sequence"/>
</dbReference>
<feature type="compositionally biased region" description="Low complexity" evidence="1">
    <location>
        <begin position="340"/>
        <end position="357"/>
    </location>
</feature>
<sequence length="580" mass="66453">MVWYYKLLFLRQSGPVKFDVKTWKICELKFLCIIFNIMDSLTRRIKSSNIPSPVKRELRKQKKSLSNGEVQMKTIKKRGVYVEKKPNKIPAEGKPRKPTKQFDEAADIETILRNLSQSQGSSMCDKDPSTDSLPDEGYPRRPTRKRSFDNDVIDARGIFTEEIKTKGTTVEKQINSEVKYIMESQDRSFVEDLESTEPLNARTPSIYSEATYLSKYGNNESTSDEGRESMKAVIEQTIYNNIADRLTDAVFDRQLIATKRKKENGKKTELHQPVTLVGACENTDSLYNLFLDLLKNTISVYKIATDYAHGQNESNTAIKEKNPKKVNAKKKSAFERKNAKGTIKTTNKTKNTNTSSKICEKPLLPPVGKVSKSTSPATSSLSSKKSKINKINKPRNNVRFPHLTYNTYPVINMAEEPTVKPELIQGIRKQTKMISRGDNKEVKPKNKKSLLHTLKTQLQQDLLKEPQNLFEALLLMAKNKRKKIALRKWRWIGNTIKKGALSKASIAFEWKPPGGHRRRGRPVHTWRRTVDGELRAQGLSWTEARSVAEDRTPWRILVKALCTTYLLNEKRKPWPPMPWP</sequence>
<organism evidence="2 3">
    <name type="scientific">Plutella xylostella</name>
    <name type="common">Diamondback moth</name>
    <name type="synonym">Plutella maculipennis</name>
    <dbReference type="NCBI Taxonomy" id="51655"/>
    <lineage>
        <taxon>Eukaryota</taxon>
        <taxon>Metazoa</taxon>
        <taxon>Ecdysozoa</taxon>
        <taxon>Arthropoda</taxon>
        <taxon>Hexapoda</taxon>
        <taxon>Insecta</taxon>
        <taxon>Pterygota</taxon>
        <taxon>Neoptera</taxon>
        <taxon>Endopterygota</taxon>
        <taxon>Lepidoptera</taxon>
        <taxon>Glossata</taxon>
        <taxon>Ditrysia</taxon>
        <taxon>Yponomeutoidea</taxon>
        <taxon>Plutellidae</taxon>
        <taxon>Plutella</taxon>
    </lineage>
</organism>
<dbReference type="EMBL" id="CAJHNJ030000023">
    <property type="protein sequence ID" value="CAG9120154.1"/>
    <property type="molecule type" value="Genomic_DNA"/>
</dbReference>
<dbReference type="AlphaFoldDB" id="A0A8S4EWW0"/>
<keyword evidence="3" id="KW-1185">Reference proteome</keyword>
<feature type="region of interest" description="Disordered" evidence="1">
    <location>
        <begin position="314"/>
        <end position="390"/>
    </location>
</feature>
<reference evidence="2" key="1">
    <citation type="submission" date="2020-11" db="EMBL/GenBank/DDBJ databases">
        <authorList>
            <person name="Whiteford S."/>
        </authorList>
    </citation>
    <scope>NUCLEOTIDE SEQUENCE</scope>
</reference>
<comment type="caution">
    <text evidence="2">The sequence shown here is derived from an EMBL/GenBank/DDBJ whole genome shotgun (WGS) entry which is preliminary data.</text>
</comment>
<evidence type="ECO:0000256" key="1">
    <source>
        <dbReference type="SAM" id="MobiDB-lite"/>
    </source>
</evidence>
<protein>
    <submittedName>
        <fullName evidence="2">(diamondback moth) hypothetical protein</fullName>
    </submittedName>
</protein>
<feature type="region of interest" description="Disordered" evidence="1">
    <location>
        <begin position="84"/>
        <end position="103"/>
    </location>
</feature>
<proteinExistence type="predicted"/>
<evidence type="ECO:0000313" key="3">
    <source>
        <dbReference type="Proteomes" id="UP000653454"/>
    </source>
</evidence>
<gene>
    <name evidence="2" type="ORF">PLXY2_LOCUS7034</name>
</gene>
<name>A0A8S4EWW0_PLUXY</name>
<feature type="compositionally biased region" description="Low complexity" evidence="1">
    <location>
        <begin position="369"/>
        <end position="383"/>
    </location>
</feature>
<evidence type="ECO:0000313" key="2">
    <source>
        <dbReference type="EMBL" id="CAG9120154.1"/>
    </source>
</evidence>
<accession>A0A8S4EWW0</accession>